<keyword evidence="6" id="KW-0472">Membrane</keyword>
<feature type="repeat" description="CSPG" evidence="5">
    <location>
        <begin position="1581"/>
        <end position="1677"/>
    </location>
</feature>
<dbReference type="OrthoDB" id="9026019at2759"/>
<dbReference type="PROSITE" id="PS51854">
    <property type="entry name" value="CSPG"/>
    <property type="match status" value="11"/>
</dbReference>
<dbReference type="PANTHER" id="PTHR45739">
    <property type="entry name" value="MATRIX PROTEIN, PUTATIVE-RELATED"/>
    <property type="match status" value="1"/>
</dbReference>
<feature type="signal peptide" evidence="7">
    <location>
        <begin position="1"/>
        <end position="25"/>
    </location>
</feature>
<dbReference type="Pfam" id="PF02210">
    <property type="entry name" value="Laminin_G_2"/>
    <property type="match status" value="2"/>
</dbReference>
<dbReference type="Proteomes" id="UP000265020">
    <property type="component" value="Unassembled WGS sequence"/>
</dbReference>
<sequence>MRALLPVLVGAFLTPLICLHSPVHGESYFGDSYCSIQAIQDISSFKLSLTFKTSRRSGLLLLAAGMEDYLFLELLNGKLQARMKLEAEEVMLSSSQGEPLNNLVDHHVLLTLEDGKLTMTIDGLVSTYVPVGAGEERLNIDQGIWLGGTGDLDTPYLSNAIPPFRGCMYNIMLESHKFDILPLAFKQCHDTKESCSSEFDHNDGEAISFSTPDSFVSFPTWSGFNHDQRTLEFLMKTTLDEALLVFHHGSESDFIAVGVLGGHLKGVLDLGEGVKVLDNTQVQLDDDQWHRVKIQVSPTSFALIIDSRISSISLDSAQKLDLIGNLYFGGIQAKMKEVFHESGSLSRLETYMSSESFIGCFGEISVNQRDRTLQDALVTKDVHIKCEGEDYDYSAYYENETTTPFPPVIIQYPHPTTREQDCHPTESEPEVFRNVTKFLKIAPLLVPEGGETYLDINNLNPSFDLSVAGLRQSEIVFELHNEPLYGLVDINLKRSTREFTLLDVVNKKIKYMHDGNEGTKDQIQLEVFAQSNSYLPECLKTPQSYLLPVMIIPGNKQQTPGVAVAQITIAEKARSRLSPSLLQITQTDSSCDQLIITVTISPSFDFGYLENGKQPGRKISEFTCRELKDGNIFFVHKAGEASELGIKVSDGESVKQSGSFILLATQPSVGIVRNAGLSLVQGSNKSIGIDNLNYIAYPLHGDILYNITNPPALGELRVRTSDGTYKEVTSFHQFHLEKELIRYFSTDASDQETTVVDTFQFNVYLGDSSILDNIFSVGIQPPKIKISNLEPLQVRAGTKQAIKNLQPEVSGRNPDPKTINYILVKPPSLGSLQILDEELKEGDIFTQMDILNDALTYTLRMQGVGVSFDQFQFRVFQEDQYSPTYNFPIGILSSLNEDVLTNKELVVLQGGEQTLDKKHLWLQSANSGDILYNVIQEPKHGRLIRDSPHGEPRFEGAIKLFSNEDLESQRLIYKHDGSRTTSDEFHFFASQGSLDSPKRVMGVFKIRIQFKNEHAPVRIVDKVFNVVRHGQRLLTTDVIQFKDDDSNFNDTQIVYAREGILSGNIVLASNPSQNVFRFTQADLRDKNILFVHHGADLEQFPLQVSDGYYLTTTLLRIQAGDPYLRVMNNAIFLIDHGSTRTIDTNVLSADSNMDIRDDSEIKFEVTSPPTEGKIIVSGIEALEFTQEDLKKGVVSYEHSDESLKAKDSFSFTVRTNRAEHYERGEFKITLNQGYFSELEVINNEVIFSFEGEPTIISQEHLKVEEAGSLPTGTIYTLKKLPEIGHVVMLKNSSDVTASPVLEYVQSFSQEDIDLGRVFYVSALWQEGDYSTMDRHDEFILDVSNGFNTLENLTIIVDIIPRFIPIQSSNFTIKEGLSKALDTEILNISHPFYNSLNIEFTVEEFPQNGEIRDDEGNELHYFAWDDVKMGKIFYMHDSSETTEDSFTLSASSYENNRRSHNVTISVSIIPVNDEPPKVTRNTGLEVFANEEAIITASMLSTEDKDTPAEELVYQIEIPTNGMVALKEEPGESIQNFSQAHINRGEIIFIHEGEQSGGFKFIVTDGEHTSPLYLFVITAKPHTITLVTGEELVVFPGTRQQINSTNLNVPTSEAGSDASFLLIRPPRLGRLILAKDQNQFEEITLFTQSQLESGVLYYEHQLPTEPFWVVRDSMEFTMSSQTEVRHFLPITVSYYAPHSNVSSQMWRNKGLEIMQGQRKTIDSSIFDASNLLASLPEEESGPNVVFEIKRFPNNGRIILSGKELPGNAPHFTQEDVSQGRLEYLHGGSGGSSDSFLFRAHLKSEGDDLDSHAESVYLEEIFSISVKQHRASPPKLVTTDMLLEVLQGSRTLLTEKHLNVQDEDSPPDEVVFIVTKEPRNGHLFNTVTSEPIAKFSQEMINRKVVAFQSDGTLANGFVEFTITDGKHVTVRHTLHIGVLARTLHLEQVPEIKVRQGDDQTLVTEKMLRASTGGPVEEDILYKITSTPKYAAVMVDRQPTSAFTQKQIKEGRVSVRFIKSTSSRDSVSFTARSRAANVSSVLNITVQPLAKISQNPLLPQGSLVQLDRKLLDATLLANKTSGSPTFTVIQEPKGARIVKLVGPDAGQPVQTFSQKDLDEGRVAMEIRNPAPSSKAMKDQDEVRFLLQSHGVPPAECLLSFQTSPYNASTVYPATLLRTPEDALRDFTTASPGIAQISRRGNFWSVFIPILVVLLLLLLAGVLAYYLIRKNKTGKHNVQTAASKPKNGEVATTETFRKTDPANNIPMSNVDSKGADPELLQHCRTTNQKKNQYWV</sequence>
<evidence type="ECO:0000256" key="4">
    <source>
        <dbReference type="PROSITE-ProRule" id="PRU00122"/>
    </source>
</evidence>
<dbReference type="Gene3D" id="2.60.120.200">
    <property type="match status" value="2"/>
</dbReference>
<keyword evidence="6" id="KW-1133">Transmembrane helix</keyword>
<feature type="transmembrane region" description="Helical" evidence="6">
    <location>
        <begin position="2198"/>
        <end position="2223"/>
    </location>
</feature>
<dbReference type="GeneTree" id="ENSGT00940000154091"/>
<feature type="repeat" description="CSPG" evidence="5">
    <location>
        <begin position="1700"/>
        <end position="1798"/>
    </location>
</feature>
<keyword evidence="10" id="KW-1185">Reference proteome</keyword>
<name>A0A3Q2C974_CYPVA</name>
<evidence type="ECO:0000313" key="9">
    <source>
        <dbReference type="Ensembl" id="ENSCVAP00000001283.1"/>
    </source>
</evidence>
<keyword evidence="6" id="KW-0812">Transmembrane</keyword>
<dbReference type="PROSITE" id="PS50025">
    <property type="entry name" value="LAM_G_DOMAIN"/>
    <property type="match status" value="2"/>
</dbReference>
<dbReference type="InterPro" id="IPR039005">
    <property type="entry name" value="CSPG_rpt"/>
</dbReference>
<feature type="repeat" description="CSPG" evidence="5">
    <location>
        <begin position="435"/>
        <end position="528"/>
    </location>
</feature>
<feature type="repeat" description="CSPG" evidence="5">
    <location>
        <begin position="1237"/>
        <end position="1343"/>
    </location>
</feature>
<feature type="repeat" description="CSPG" evidence="5">
    <location>
        <begin position="558"/>
        <end position="651"/>
    </location>
</feature>
<dbReference type="CTD" id="1464"/>
<evidence type="ECO:0000256" key="5">
    <source>
        <dbReference type="PROSITE-ProRule" id="PRU01201"/>
    </source>
</evidence>
<evidence type="ECO:0000259" key="8">
    <source>
        <dbReference type="PROSITE" id="PS50025"/>
    </source>
</evidence>
<evidence type="ECO:0000256" key="3">
    <source>
        <dbReference type="ARBA" id="ARBA00023180"/>
    </source>
</evidence>
<dbReference type="OMA" id="SYFGDSH"/>
<comment type="caution">
    <text evidence="4">Lacks conserved residue(s) required for the propagation of feature annotation.</text>
</comment>
<evidence type="ECO:0000256" key="2">
    <source>
        <dbReference type="ARBA" id="ARBA00022737"/>
    </source>
</evidence>
<dbReference type="Pfam" id="PF16184">
    <property type="entry name" value="Cadherin_3"/>
    <property type="match status" value="12"/>
</dbReference>
<feature type="repeat" description="CSPG" evidence="5">
    <location>
        <begin position="1123"/>
        <end position="1214"/>
    </location>
</feature>
<dbReference type="GO" id="GO:0009653">
    <property type="term" value="P:anatomical structure morphogenesis"/>
    <property type="evidence" value="ECO:0007669"/>
    <property type="project" value="TreeGrafter"/>
</dbReference>
<reference evidence="9" key="1">
    <citation type="submission" date="2025-08" db="UniProtKB">
        <authorList>
            <consortium name="Ensembl"/>
        </authorList>
    </citation>
    <scope>IDENTIFICATION</scope>
</reference>
<dbReference type="PANTHER" id="PTHR45739:SF13">
    <property type="entry name" value="CHONDROITIN SULFATE PROTEOGLYCAN 4"/>
    <property type="match status" value="1"/>
</dbReference>
<dbReference type="InterPro" id="IPR013320">
    <property type="entry name" value="ConA-like_dom_sf"/>
</dbReference>
<accession>A0A3Q2C974</accession>
<organism evidence="9 10">
    <name type="scientific">Cyprinodon variegatus</name>
    <name type="common">Sheepshead minnow</name>
    <dbReference type="NCBI Taxonomy" id="28743"/>
    <lineage>
        <taxon>Eukaryota</taxon>
        <taxon>Metazoa</taxon>
        <taxon>Chordata</taxon>
        <taxon>Craniata</taxon>
        <taxon>Vertebrata</taxon>
        <taxon>Euteleostomi</taxon>
        <taxon>Actinopterygii</taxon>
        <taxon>Neopterygii</taxon>
        <taxon>Teleostei</taxon>
        <taxon>Neoteleostei</taxon>
        <taxon>Acanthomorphata</taxon>
        <taxon>Ovalentaria</taxon>
        <taxon>Atherinomorphae</taxon>
        <taxon>Cyprinodontiformes</taxon>
        <taxon>Cyprinodontidae</taxon>
        <taxon>Cyprinodon</taxon>
    </lineage>
</organism>
<reference evidence="9" key="2">
    <citation type="submission" date="2025-09" db="UniProtKB">
        <authorList>
            <consortium name="Ensembl"/>
        </authorList>
    </citation>
    <scope>IDENTIFICATION</scope>
</reference>
<feature type="chain" id="PRO_5018788808" evidence="7">
    <location>
        <begin position="26"/>
        <end position="2290"/>
    </location>
</feature>
<dbReference type="Ensembl" id="ENSCVAT00000013665.1">
    <property type="protein sequence ID" value="ENSCVAP00000001283.1"/>
    <property type="gene ID" value="ENSCVAG00000002244.1"/>
</dbReference>
<evidence type="ECO:0000313" key="10">
    <source>
        <dbReference type="Proteomes" id="UP000265020"/>
    </source>
</evidence>
<dbReference type="SMART" id="SM00282">
    <property type="entry name" value="LamG"/>
    <property type="match status" value="2"/>
</dbReference>
<dbReference type="STRING" id="28743.ENSCVAP00000001283"/>
<dbReference type="InterPro" id="IPR051561">
    <property type="entry name" value="FRAS1_ECM"/>
</dbReference>
<dbReference type="CDD" id="cd00110">
    <property type="entry name" value="LamG"/>
    <property type="match status" value="2"/>
</dbReference>
<feature type="domain" description="Laminin G" evidence="8">
    <location>
        <begin position="26"/>
        <end position="195"/>
    </location>
</feature>
<feature type="repeat" description="CSPG" evidence="5">
    <location>
        <begin position="1831"/>
        <end position="1922"/>
    </location>
</feature>
<keyword evidence="3" id="KW-0325">Glycoprotein</keyword>
<dbReference type="InterPro" id="IPR001791">
    <property type="entry name" value="Laminin_G"/>
</dbReference>
<keyword evidence="1 7" id="KW-0732">Signal</keyword>
<proteinExistence type="predicted"/>
<feature type="domain" description="Laminin G" evidence="8">
    <location>
        <begin position="205"/>
        <end position="386"/>
    </location>
</feature>
<protein>
    <submittedName>
        <fullName evidence="9">Chondroitin sulfate proteoglycan 4</fullName>
    </submittedName>
</protein>
<dbReference type="RefSeq" id="XP_015247601.1">
    <property type="nucleotide sequence ID" value="XM_015392115.1"/>
</dbReference>
<feature type="repeat" description="CSPG" evidence="5">
    <location>
        <begin position="896"/>
        <end position="990"/>
    </location>
</feature>
<feature type="repeat" description="CSPG" evidence="5">
    <location>
        <begin position="1015"/>
        <end position="1107"/>
    </location>
</feature>
<keyword evidence="2" id="KW-0677">Repeat</keyword>
<dbReference type="KEGG" id="cvg:107095804"/>
<evidence type="ECO:0000256" key="6">
    <source>
        <dbReference type="SAM" id="Phobius"/>
    </source>
</evidence>
<evidence type="ECO:0000256" key="1">
    <source>
        <dbReference type="ARBA" id="ARBA00022729"/>
    </source>
</evidence>
<feature type="repeat" description="CSPG" evidence="5">
    <location>
        <begin position="1474"/>
        <end position="1564"/>
    </location>
</feature>
<evidence type="ECO:0000256" key="7">
    <source>
        <dbReference type="SAM" id="SignalP"/>
    </source>
</evidence>
<dbReference type="SUPFAM" id="SSF49899">
    <property type="entry name" value="Concanavalin A-like lectins/glucanases"/>
    <property type="match status" value="2"/>
</dbReference>
<dbReference type="GeneID" id="107095804"/>
<feature type="repeat" description="CSPG" evidence="5">
    <location>
        <begin position="1361"/>
        <end position="1450"/>
    </location>
</feature>